<gene>
    <name evidence="7" type="ORF">HALOF300_02315</name>
</gene>
<dbReference type="InterPro" id="IPR016169">
    <property type="entry name" value="FAD-bd_PCMH_sub2"/>
</dbReference>
<dbReference type="InterPro" id="IPR016166">
    <property type="entry name" value="FAD-bd_PCMH"/>
</dbReference>
<dbReference type="PROSITE" id="PS00862">
    <property type="entry name" value="OX2_COVAL_FAD"/>
    <property type="match status" value="1"/>
</dbReference>
<name>A0A7M4DJK8_9MICO</name>
<dbReference type="InterPro" id="IPR016167">
    <property type="entry name" value="FAD-bd_PCMH_sub1"/>
</dbReference>
<evidence type="ECO:0000256" key="2">
    <source>
        <dbReference type="ARBA" id="ARBA00005466"/>
    </source>
</evidence>
<dbReference type="InterPro" id="IPR050416">
    <property type="entry name" value="FAD-linked_Oxidoreductase"/>
</dbReference>
<dbReference type="InterPro" id="IPR006093">
    <property type="entry name" value="Oxy_OxRdtase_FAD_BS"/>
</dbReference>
<keyword evidence="4" id="KW-0274">FAD</keyword>
<sequence>MTSALDALRQDFTGTVIEPGTPAYDGARRTALAFGTPDLVLRPADTSDVRRAIAFAAAERMPLAVRGGGHAFAGFGTLDSGAVLDLSNLAGVEVDRDSGRVRVGGGATWAQVATALAPHDLVISSGDTSSVGVGGLTLSGGIGWLVRKHGLTLDSLVAAEIVTADAAVRTVDADRHPELFWALRGGGGNFGVVTSFDFQARPGAGVRFGRIAFPADEVGAVLPAWADLMRTAPHELTSIVNLANPFAGGREAPVEVVVAVHGEDASAAEAVLEPIRRLGTLVADDVTQHRYSDILVDGAMLPPGLRISASNAFVARGGARAAMEILARRARDEAPPAIAVRSLGGAMSQVPPDATAFGHRSAEFLVVIAAAGPEAVVGAAQGPIRDIWRELAPHVDGAYANFLDTATAADVEAVYPPETLRRLRAIKRSYDPGNVFAGNHNVTPAPASTAEPALR</sequence>
<comment type="similarity">
    <text evidence="2">Belongs to the oxygen-dependent FAD-linked oxidoreductase family.</text>
</comment>
<dbReference type="EC" id="1.5.3.6" evidence="7"/>
<dbReference type="PANTHER" id="PTHR42973">
    <property type="entry name" value="BINDING OXIDOREDUCTASE, PUTATIVE (AFU_ORTHOLOGUE AFUA_1G17690)-RELATED"/>
    <property type="match status" value="1"/>
</dbReference>
<evidence type="ECO:0000313" key="7">
    <source>
        <dbReference type="EMBL" id="VZO37228.1"/>
    </source>
</evidence>
<dbReference type="InterPro" id="IPR012951">
    <property type="entry name" value="BBE"/>
</dbReference>
<dbReference type="Gene3D" id="3.40.462.20">
    <property type="match status" value="1"/>
</dbReference>
<proteinExistence type="inferred from homology"/>
<dbReference type="EMBL" id="CACRYJ010000032">
    <property type="protein sequence ID" value="VZO37228.1"/>
    <property type="molecule type" value="Genomic_DNA"/>
</dbReference>
<dbReference type="GO" id="GO:0018530">
    <property type="term" value="F:(R)-6-hydroxynicotine oxidase activity"/>
    <property type="evidence" value="ECO:0007669"/>
    <property type="project" value="UniProtKB-EC"/>
</dbReference>
<dbReference type="Pfam" id="PF08031">
    <property type="entry name" value="BBE"/>
    <property type="match status" value="1"/>
</dbReference>
<protein>
    <submittedName>
        <fullName evidence="7">6-hydroxy-D-nicotine oxidase</fullName>
        <ecNumber evidence="7">1.5.3.6</ecNumber>
    </submittedName>
</protein>
<dbReference type="GO" id="GO:0071949">
    <property type="term" value="F:FAD binding"/>
    <property type="evidence" value="ECO:0007669"/>
    <property type="project" value="InterPro"/>
</dbReference>
<dbReference type="InterPro" id="IPR036318">
    <property type="entry name" value="FAD-bd_PCMH-like_sf"/>
</dbReference>
<dbReference type="PROSITE" id="PS51387">
    <property type="entry name" value="FAD_PCMH"/>
    <property type="match status" value="1"/>
</dbReference>
<evidence type="ECO:0000256" key="5">
    <source>
        <dbReference type="ARBA" id="ARBA00023002"/>
    </source>
</evidence>
<dbReference type="Gene3D" id="3.30.465.10">
    <property type="match status" value="1"/>
</dbReference>
<dbReference type="Proteomes" id="UP000419743">
    <property type="component" value="Unassembled WGS sequence"/>
</dbReference>
<evidence type="ECO:0000259" key="6">
    <source>
        <dbReference type="PROSITE" id="PS51387"/>
    </source>
</evidence>
<reference evidence="7 8" key="1">
    <citation type="submission" date="2019-11" db="EMBL/GenBank/DDBJ databases">
        <authorList>
            <person name="Criscuolo A."/>
        </authorList>
    </citation>
    <scope>NUCLEOTIDE SEQUENCE [LARGE SCALE GENOMIC DNA]</scope>
    <source>
        <strain evidence="7">CIP111667</strain>
    </source>
</reference>
<dbReference type="Pfam" id="PF01565">
    <property type="entry name" value="FAD_binding_4"/>
    <property type="match status" value="1"/>
</dbReference>
<dbReference type="InterPro" id="IPR006094">
    <property type="entry name" value="Oxid_FAD_bind_N"/>
</dbReference>
<evidence type="ECO:0000256" key="1">
    <source>
        <dbReference type="ARBA" id="ARBA00001974"/>
    </source>
</evidence>
<dbReference type="RefSeq" id="WP_156741080.1">
    <property type="nucleotide sequence ID" value="NZ_CACRYJ010000032.1"/>
</dbReference>
<keyword evidence="3" id="KW-0285">Flavoprotein</keyword>
<organism evidence="7 8">
    <name type="scientific">Occultella aeris</name>
    <dbReference type="NCBI Taxonomy" id="2761496"/>
    <lineage>
        <taxon>Bacteria</taxon>
        <taxon>Bacillati</taxon>
        <taxon>Actinomycetota</taxon>
        <taxon>Actinomycetes</taxon>
        <taxon>Micrococcales</taxon>
        <taxon>Ruaniaceae</taxon>
        <taxon>Occultella</taxon>
    </lineage>
</organism>
<comment type="caution">
    <text evidence="7">The sequence shown here is derived from an EMBL/GenBank/DDBJ whole genome shotgun (WGS) entry which is preliminary data.</text>
</comment>
<dbReference type="AlphaFoldDB" id="A0A7M4DJK8"/>
<accession>A0A7M4DJK8</accession>
<keyword evidence="5 7" id="KW-0560">Oxidoreductase</keyword>
<evidence type="ECO:0000256" key="4">
    <source>
        <dbReference type="ARBA" id="ARBA00022827"/>
    </source>
</evidence>
<keyword evidence="8" id="KW-1185">Reference proteome</keyword>
<dbReference type="Gene3D" id="3.30.43.10">
    <property type="entry name" value="Uridine Diphospho-n-acetylenolpyruvylglucosamine Reductase, domain 2"/>
    <property type="match status" value="1"/>
</dbReference>
<feature type="domain" description="FAD-binding PCMH-type" evidence="6">
    <location>
        <begin position="33"/>
        <end position="203"/>
    </location>
</feature>
<evidence type="ECO:0000256" key="3">
    <source>
        <dbReference type="ARBA" id="ARBA00022630"/>
    </source>
</evidence>
<evidence type="ECO:0000313" key="8">
    <source>
        <dbReference type="Proteomes" id="UP000419743"/>
    </source>
</evidence>
<dbReference type="SUPFAM" id="SSF56176">
    <property type="entry name" value="FAD-binding/transporter-associated domain-like"/>
    <property type="match status" value="1"/>
</dbReference>
<dbReference type="PANTHER" id="PTHR42973:SF39">
    <property type="entry name" value="FAD-BINDING PCMH-TYPE DOMAIN-CONTAINING PROTEIN"/>
    <property type="match status" value="1"/>
</dbReference>
<comment type="cofactor">
    <cofactor evidence="1">
        <name>FAD</name>
        <dbReference type="ChEBI" id="CHEBI:57692"/>
    </cofactor>
</comment>